<feature type="signal peptide" evidence="1">
    <location>
        <begin position="1"/>
        <end position="25"/>
    </location>
</feature>
<feature type="chain" id="PRO_5042950776" evidence="1">
    <location>
        <begin position="26"/>
        <end position="509"/>
    </location>
</feature>
<dbReference type="AlphaFoldDB" id="A0AAP2DAX9"/>
<gene>
    <name evidence="2" type="ORF">KK078_13420</name>
</gene>
<keyword evidence="3" id="KW-1185">Reference proteome</keyword>
<name>A0AAP2DAX9_9BACT</name>
<reference evidence="2 3" key="1">
    <citation type="submission" date="2021-05" db="EMBL/GenBank/DDBJ databases">
        <title>A Polyphasic approach of four new species of the genus Ohtaekwangia: Ohtaekwangia histidinii sp. nov., Ohtaekwangia cretensis sp. nov., Ohtaekwangia indiensis sp. nov., Ohtaekwangia reichenbachii sp. nov. from diverse environment.</title>
        <authorList>
            <person name="Octaviana S."/>
        </authorList>
    </citation>
    <scope>NUCLEOTIDE SEQUENCE [LARGE SCALE GENOMIC DNA]</scope>
    <source>
        <strain evidence="2 3">PWU37</strain>
    </source>
</reference>
<keyword evidence="1" id="KW-0732">Signal</keyword>
<evidence type="ECO:0000313" key="2">
    <source>
        <dbReference type="EMBL" id="MBT1687565.1"/>
    </source>
</evidence>
<organism evidence="2 3">
    <name type="scientific">Dawidia soli</name>
    <dbReference type="NCBI Taxonomy" id="2782352"/>
    <lineage>
        <taxon>Bacteria</taxon>
        <taxon>Pseudomonadati</taxon>
        <taxon>Bacteroidota</taxon>
        <taxon>Cytophagia</taxon>
        <taxon>Cytophagales</taxon>
        <taxon>Chryseotaleaceae</taxon>
        <taxon>Dawidia</taxon>
    </lineage>
</organism>
<evidence type="ECO:0000313" key="3">
    <source>
        <dbReference type="Proteomes" id="UP001319180"/>
    </source>
</evidence>
<dbReference type="Proteomes" id="UP001319180">
    <property type="component" value="Unassembled WGS sequence"/>
</dbReference>
<proteinExistence type="predicted"/>
<comment type="caution">
    <text evidence="2">The sequence shown here is derived from an EMBL/GenBank/DDBJ whole genome shotgun (WGS) entry which is preliminary data.</text>
</comment>
<dbReference type="RefSeq" id="WP_254090793.1">
    <property type="nucleotide sequence ID" value="NZ_JAHESC010000017.1"/>
</dbReference>
<accession>A0AAP2DAX9</accession>
<protein>
    <submittedName>
        <fullName evidence="2">Uncharacterized protein</fullName>
    </submittedName>
</protein>
<sequence>MTCSTSTKWWYINLFFWLAATVCQAQVEQSARYEIPMLGFGQQFEIVPAHQNGLFLYRRLTGIPNEPNDQFEIQKLDTAFNATWHGYLAVQKKYLLVGRKADADYLYLLFHYVDFSRNDLEMFALEQGTGRYIRHVIKNFIPFSPSEFQVTKEGVLLGGYFNKIPVVIFYSFHTQKSRLLPGLQNDMGELTHIKVHADGTFDVLVSARNLQGTRTIWVKSYTAQADLMRNLPLEPEDNKNLIFARSLKTANNMQVIAGVYGSRNTEYSKGIFIASIDPSGLQQIRYYNFGDLQNFFKYMKAGREKRVRERIARRRIRGKKIRFNYRFLVHELVPYKNQYVLLGEAFYPHYTSAGAGYSGFFMPNTLGRGNYIRDGRVFDGYNYTHAVVMGFDNDGNLRWDNSFEINDVRTYTLEQFVKLEPHADKINLLYMFRNELRTKIIQGNEVLEGKTSEIIRTGRENEITRADESNASRLDYWYGNYFYAYGVQEVFSPESGKRKVFFINKISSR</sequence>
<evidence type="ECO:0000256" key="1">
    <source>
        <dbReference type="SAM" id="SignalP"/>
    </source>
</evidence>
<dbReference type="EMBL" id="JAHESC010000017">
    <property type="protein sequence ID" value="MBT1687565.1"/>
    <property type="molecule type" value="Genomic_DNA"/>
</dbReference>